<dbReference type="AlphaFoldDB" id="A0AAV6VJS2"/>
<sequence length="222" mass="25493">MRKKGDERKWTCRPHDVIPKKVMALIGASRGGKAIGQPRPLPGERWAVFRVGPQHSQYLPNSPRGERHAPITMFSPPHQDYPSFSSSDSSTPSSSPFYPAEWCPERGGPVARRNERERKRVKLVNMGFAKLRQYIPTNGRPGKRLSKVETLRSAIDYIRQLRQILRQPQEPPFYYHPPPPQRYPQGYMCDYGCPCNEGMVTEYGYDGSTEFVMPYGQETYVM</sequence>
<comment type="caution">
    <text evidence="7">The sequence shown here is derived from an EMBL/GenBank/DDBJ whole genome shotgun (WGS) entry which is preliminary data.</text>
</comment>
<protein>
    <recommendedName>
        <fullName evidence="6">BHLH domain-containing protein</fullName>
    </recommendedName>
</protein>
<dbReference type="GO" id="GO:0000977">
    <property type="term" value="F:RNA polymerase II transcription regulatory region sequence-specific DNA binding"/>
    <property type="evidence" value="ECO:0007669"/>
    <property type="project" value="TreeGrafter"/>
</dbReference>
<dbReference type="FunFam" id="4.10.280.10:FF:000029">
    <property type="entry name" value="Achaete-scute family bHLH transcription factor 1"/>
    <property type="match status" value="1"/>
</dbReference>
<evidence type="ECO:0000259" key="6">
    <source>
        <dbReference type="PROSITE" id="PS50888"/>
    </source>
</evidence>
<evidence type="ECO:0000313" key="8">
    <source>
        <dbReference type="Proteomes" id="UP000827092"/>
    </source>
</evidence>
<dbReference type="GO" id="GO:0007399">
    <property type="term" value="P:nervous system development"/>
    <property type="evidence" value="ECO:0007669"/>
    <property type="project" value="UniProtKB-KW"/>
</dbReference>
<keyword evidence="2" id="KW-0524">Neurogenesis</keyword>
<keyword evidence="4" id="KW-0539">Nucleus</keyword>
<dbReference type="SMART" id="SM00353">
    <property type="entry name" value="HLH"/>
    <property type="match status" value="1"/>
</dbReference>
<dbReference type="SUPFAM" id="SSF47459">
    <property type="entry name" value="HLH, helix-loop-helix DNA-binding domain"/>
    <property type="match status" value="1"/>
</dbReference>
<organism evidence="7 8">
    <name type="scientific">Oedothorax gibbosus</name>
    <dbReference type="NCBI Taxonomy" id="931172"/>
    <lineage>
        <taxon>Eukaryota</taxon>
        <taxon>Metazoa</taxon>
        <taxon>Ecdysozoa</taxon>
        <taxon>Arthropoda</taxon>
        <taxon>Chelicerata</taxon>
        <taxon>Arachnida</taxon>
        <taxon>Araneae</taxon>
        <taxon>Araneomorphae</taxon>
        <taxon>Entelegynae</taxon>
        <taxon>Araneoidea</taxon>
        <taxon>Linyphiidae</taxon>
        <taxon>Erigoninae</taxon>
        <taxon>Oedothorax</taxon>
    </lineage>
</organism>
<evidence type="ECO:0000256" key="3">
    <source>
        <dbReference type="ARBA" id="ARBA00023125"/>
    </source>
</evidence>
<feature type="region of interest" description="Disordered" evidence="5">
    <location>
        <begin position="57"/>
        <end position="100"/>
    </location>
</feature>
<name>A0AAV6VJS2_9ARAC</name>
<dbReference type="PANTHER" id="PTHR23349">
    <property type="entry name" value="BASIC HELIX-LOOP-HELIX TRANSCRIPTION FACTOR, TWIST"/>
    <property type="match status" value="1"/>
</dbReference>
<dbReference type="InterPro" id="IPR036638">
    <property type="entry name" value="HLH_DNA-bd_sf"/>
</dbReference>
<reference evidence="7 8" key="1">
    <citation type="journal article" date="2022" name="Nat. Ecol. Evol.">
        <title>A masculinizing supergene underlies an exaggerated male reproductive morph in a spider.</title>
        <authorList>
            <person name="Hendrickx F."/>
            <person name="De Corte Z."/>
            <person name="Sonet G."/>
            <person name="Van Belleghem S.M."/>
            <person name="Kostlbacher S."/>
            <person name="Vangestel C."/>
        </authorList>
    </citation>
    <scope>NUCLEOTIDE SEQUENCE [LARGE SCALE GENOMIC DNA]</scope>
    <source>
        <strain evidence="7">W744_W776</strain>
    </source>
</reference>
<evidence type="ECO:0000313" key="7">
    <source>
        <dbReference type="EMBL" id="KAG8196919.1"/>
    </source>
</evidence>
<dbReference type="GO" id="GO:0005634">
    <property type="term" value="C:nucleus"/>
    <property type="evidence" value="ECO:0007669"/>
    <property type="project" value="UniProtKB-SubCell"/>
</dbReference>
<evidence type="ECO:0000256" key="2">
    <source>
        <dbReference type="ARBA" id="ARBA00022902"/>
    </source>
</evidence>
<dbReference type="InterPro" id="IPR011598">
    <property type="entry name" value="bHLH_dom"/>
</dbReference>
<dbReference type="Proteomes" id="UP000827092">
    <property type="component" value="Unassembled WGS sequence"/>
</dbReference>
<keyword evidence="3" id="KW-0238">DNA-binding</keyword>
<dbReference type="CDD" id="cd19723">
    <property type="entry name" value="bHLH_TS_ASCL1_like"/>
    <property type="match status" value="1"/>
</dbReference>
<comment type="subcellular location">
    <subcellularLocation>
        <location evidence="1">Nucleus</location>
    </subcellularLocation>
</comment>
<dbReference type="Gene3D" id="4.10.280.10">
    <property type="entry name" value="Helix-loop-helix DNA-binding domain"/>
    <property type="match status" value="1"/>
</dbReference>
<gene>
    <name evidence="7" type="ORF">JTE90_027622</name>
</gene>
<feature type="compositionally biased region" description="Low complexity" evidence="5">
    <location>
        <begin position="80"/>
        <end position="99"/>
    </location>
</feature>
<dbReference type="InterPro" id="IPR050283">
    <property type="entry name" value="E-box_TF_Regulators"/>
</dbReference>
<evidence type="ECO:0000256" key="1">
    <source>
        <dbReference type="ARBA" id="ARBA00004123"/>
    </source>
</evidence>
<evidence type="ECO:0000256" key="4">
    <source>
        <dbReference type="ARBA" id="ARBA00023242"/>
    </source>
</evidence>
<dbReference type="Pfam" id="PF00010">
    <property type="entry name" value="HLH"/>
    <property type="match status" value="1"/>
</dbReference>
<dbReference type="PANTHER" id="PTHR23349:SF108">
    <property type="entry name" value="BHLH DOMAIN-CONTAINING PROTEIN"/>
    <property type="match status" value="1"/>
</dbReference>
<dbReference type="EMBL" id="JAFNEN010000063">
    <property type="protein sequence ID" value="KAG8196919.1"/>
    <property type="molecule type" value="Genomic_DNA"/>
</dbReference>
<evidence type="ECO:0000256" key="5">
    <source>
        <dbReference type="SAM" id="MobiDB-lite"/>
    </source>
</evidence>
<keyword evidence="8" id="KW-1185">Reference proteome</keyword>
<proteinExistence type="predicted"/>
<dbReference type="PROSITE" id="PS50888">
    <property type="entry name" value="BHLH"/>
    <property type="match status" value="1"/>
</dbReference>
<dbReference type="GO" id="GO:0046983">
    <property type="term" value="F:protein dimerization activity"/>
    <property type="evidence" value="ECO:0007669"/>
    <property type="project" value="InterPro"/>
</dbReference>
<feature type="domain" description="BHLH" evidence="6">
    <location>
        <begin position="108"/>
        <end position="161"/>
    </location>
</feature>
<dbReference type="GO" id="GO:0000981">
    <property type="term" value="F:DNA-binding transcription factor activity, RNA polymerase II-specific"/>
    <property type="evidence" value="ECO:0007669"/>
    <property type="project" value="TreeGrafter"/>
</dbReference>
<accession>A0AAV6VJS2</accession>